<dbReference type="OMA" id="EPAYEFQ"/>
<feature type="compositionally biased region" description="Low complexity" evidence="2">
    <location>
        <begin position="717"/>
        <end position="726"/>
    </location>
</feature>
<gene>
    <name evidence="3" type="ORF">POCTA_138.1.T0340238</name>
</gene>
<dbReference type="OrthoDB" id="311596at2759"/>
<feature type="compositionally biased region" description="Low complexity" evidence="2">
    <location>
        <begin position="645"/>
        <end position="660"/>
    </location>
</feature>
<sequence length="994" mass="117997">MDQEEFGEIENEDLNNEDFNYEEDLMGGDDDQQIPNNQQPKNDKNKNPISNQRTHTPYPPEEEEEGEVYQYEDQSEDLGQDNDNEENLQEEEVYEEVPEDNEQYNEEENQEEQYDEDYEQNDYEENFDEFEQEEEEEIPKNNKQNKEVKDNKNTQPDKQAPLMEPPKKKKRPPLPIQPIKQKPTYQEKYAELMAPQDYSNWKPKQLHDENKLLRQKLKEISEEVTKLVEQNAQRIPSQPQPQPQIKRQKTAQSQLSGVSVIDKEIEINQKKLEQQEEEINKLTTRLQQIQQVNYIMKLDEEIKKFEDEMKKLEQRKKQEYLQQKQRGKDLDKYENQDGFDKLNKERNNLNQEIVNIRKKIKEQQEQYSKQKETIKNTQEVELPKINKELRLLEEEAEKYKIDISGDKPFSKQKEQYLMLLAQKDNLLKHNLIMEKKDKQLDMIEKEIKELKKEKELFNQQINANEMVLIDQRRLKAELKAELKEKIPQDQLKDIPIAIPQETISDTLLYGRVQQESQRKLQSAKPPMSKQEQSNNKELKIPVKQDQKSQQLTSKNEVEEEIICEDETEQQQPIKQEEKKQIPISNSTPLKQDLQEIKQQPQQQQQQQQQQQLQFQSPNQQNKLNSKPFSNLRKSVDQQPSLDLGQSNVSNQQSNTSDVQTEYTGPSRMMRMMKKPQQHQSEETTQFIIHASKPVEQPRDHHKEINEQNNKPIEQNNKPIEQPIQPEQPKPVEDYQPTFPTRRVSNRPRGLDYNSIEQQQQQQPSQQTQQTTQQPILINQKQEQTQQPEYPTRRRNRGGQEEQLEQNNSQQQSQQYSISSQQQSITSQQQTYQPTDDSNKQRRIKLFTDEKQPEAPKTEEPAYEFQPRQEPAKLQGRRNRGNNKLNIWEDQPVQKENIEEIQEIKDVKQVPEVQQVEERELTMDEILGGPKQQEEYRPNQQRRKFEIPKEDNETYQPGIGGGGNRRGVGNQQKIDKQKELAQKAEKGDLLDDFDF</sequence>
<reference evidence="3" key="1">
    <citation type="submission" date="2021-01" db="EMBL/GenBank/DDBJ databases">
        <authorList>
            <consortium name="Genoscope - CEA"/>
            <person name="William W."/>
        </authorList>
    </citation>
    <scope>NUCLEOTIDE SEQUENCE</scope>
</reference>
<evidence type="ECO:0000256" key="1">
    <source>
        <dbReference type="SAM" id="Coils"/>
    </source>
</evidence>
<feature type="compositionally biased region" description="Acidic residues" evidence="2">
    <location>
        <begin position="73"/>
        <end position="137"/>
    </location>
</feature>
<feature type="coiled-coil region" evidence="1">
    <location>
        <begin position="433"/>
        <end position="467"/>
    </location>
</feature>
<protein>
    <submittedName>
        <fullName evidence="3">Uncharacterized protein</fullName>
    </submittedName>
</protein>
<keyword evidence="1" id="KW-0175">Coiled coil</keyword>
<feature type="region of interest" description="Disordered" evidence="2">
    <location>
        <begin position="514"/>
        <end position="887"/>
    </location>
</feature>
<dbReference type="EMBL" id="CAJJDP010000034">
    <property type="protein sequence ID" value="CAD8157937.1"/>
    <property type="molecule type" value="Genomic_DNA"/>
</dbReference>
<keyword evidence="4" id="KW-1185">Reference proteome</keyword>
<dbReference type="Proteomes" id="UP000683925">
    <property type="component" value="Unassembled WGS sequence"/>
</dbReference>
<feature type="compositionally biased region" description="Basic and acidic residues" evidence="2">
    <location>
        <begin position="931"/>
        <end position="951"/>
    </location>
</feature>
<feature type="compositionally biased region" description="Polar residues" evidence="2">
    <location>
        <begin position="621"/>
        <end position="644"/>
    </location>
</feature>
<organism evidence="3 4">
    <name type="scientific">Paramecium octaurelia</name>
    <dbReference type="NCBI Taxonomy" id="43137"/>
    <lineage>
        <taxon>Eukaryota</taxon>
        <taxon>Sar</taxon>
        <taxon>Alveolata</taxon>
        <taxon>Ciliophora</taxon>
        <taxon>Intramacronucleata</taxon>
        <taxon>Oligohymenophorea</taxon>
        <taxon>Peniculida</taxon>
        <taxon>Parameciidae</taxon>
        <taxon>Paramecium</taxon>
    </lineage>
</organism>
<feature type="region of interest" description="Disordered" evidence="2">
    <location>
        <begin position="230"/>
        <end position="253"/>
    </location>
</feature>
<feature type="compositionally biased region" description="Basic and acidic residues" evidence="2">
    <location>
        <begin position="138"/>
        <end position="152"/>
    </location>
</feature>
<feature type="compositionally biased region" description="Acidic residues" evidence="2">
    <location>
        <begin position="1"/>
        <end position="32"/>
    </location>
</feature>
<evidence type="ECO:0000256" key="2">
    <source>
        <dbReference type="SAM" id="MobiDB-lite"/>
    </source>
</evidence>
<feature type="region of interest" description="Disordered" evidence="2">
    <location>
        <begin position="318"/>
        <end position="345"/>
    </location>
</feature>
<feature type="compositionally biased region" description="Basic and acidic residues" evidence="2">
    <location>
        <begin position="695"/>
        <end position="705"/>
    </location>
</feature>
<evidence type="ECO:0000313" key="4">
    <source>
        <dbReference type="Proteomes" id="UP000683925"/>
    </source>
</evidence>
<feature type="compositionally biased region" description="Polar residues" evidence="2">
    <location>
        <begin position="706"/>
        <end position="716"/>
    </location>
</feature>
<evidence type="ECO:0000313" key="3">
    <source>
        <dbReference type="EMBL" id="CAD8157937.1"/>
    </source>
</evidence>
<feature type="region of interest" description="Disordered" evidence="2">
    <location>
        <begin position="921"/>
        <end position="994"/>
    </location>
</feature>
<feature type="compositionally biased region" description="Basic and acidic residues" evidence="2">
    <location>
        <begin position="326"/>
        <end position="345"/>
    </location>
</feature>
<feature type="compositionally biased region" description="Basic and acidic residues" evidence="2">
    <location>
        <begin position="845"/>
        <end position="859"/>
    </location>
</feature>
<feature type="compositionally biased region" description="Basic and acidic residues" evidence="2">
    <location>
        <begin position="972"/>
        <end position="988"/>
    </location>
</feature>
<feature type="compositionally biased region" description="Low complexity" evidence="2">
    <location>
        <begin position="805"/>
        <end position="832"/>
    </location>
</feature>
<accession>A0A8S1U2R4</accession>
<comment type="caution">
    <text evidence="3">The sequence shown here is derived from an EMBL/GenBank/DDBJ whole genome shotgun (WGS) entry which is preliminary data.</text>
</comment>
<feature type="compositionally biased region" description="Low complexity" evidence="2">
    <location>
        <begin position="596"/>
        <end position="620"/>
    </location>
</feature>
<feature type="compositionally biased region" description="Acidic residues" evidence="2">
    <location>
        <begin position="557"/>
        <end position="568"/>
    </location>
</feature>
<dbReference type="AlphaFoldDB" id="A0A8S1U2R4"/>
<name>A0A8S1U2R4_PAROT</name>
<feature type="compositionally biased region" description="Polar residues" evidence="2">
    <location>
        <begin position="775"/>
        <end position="788"/>
    </location>
</feature>
<feature type="region of interest" description="Disordered" evidence="2">
    <location>
        <begin position="1"/>
        <end position="188"/>
    </location>
</feature>
<feature type="compositionally biased region" description="Basic and acidic residues" evidence="2">
    <location>
        <begin position="534"/>
        <end position="546"/>
    </location>
</feature>
<feature type="compositionally biased region" description="Low complexity" evidence="2">
    <location>
        <begin position="757"/>
        <end position="774"/>
    </location>
</feature>
<proteinExistence type="predicted"/>